<keyword evidence="3" id="KW-1185">Reference proteome</keyword>
<feature type="transmembrane region" description="Helical" evidence="1">
    <location>
        <begin position="90"/>
        <end position="107"/>
    </location>
</feature>
<organism evidence="2 3">
    <name type="scientific">Labedaea rhizosphaerae</name>
    <dbReference type="NCBI Taxonomy" id="598644"/>
    <lineage>
        <taxon>Bacteria</taxon>
        <taxon>Bacillati</taxon>
        <taxon>Actinomycetota</taxon>
        <taxon>Actinomycetes</taxon>
        <taxon>Pseudonocardiales</taxon>
        <taxon>Pseudonocardiaceae</taxon>
        <taxon>Labedaea</taxon>
    </lineage>
</organism>
<keyword evidence="1" id="KW-1133">Transmembrane helix</keyword>
<keyword evidence="1" id="KW-0812">Transmembrane</keyword>
<feature type="transmembrane region" description="Helical" evidence="1">
    <location>
        <begin position="31"/>
        <end position="49"/>
    </location>
</feature>
<proteinExistence type="predicted"/>
<gene>
    <name evidence="2" type="ORF">EV186_10242</name>
</gene>
<evidence type="ECO:0000313" key="2">
    <source>
        <dbReference type="EMBL" id="TDQ00181.1"/>
    </source>
</evidence>
<name>A0A4V3CZL4_LABRH</name>
<dbReference type="Proteomes" id="UP000295444">
    <property type="component" value="Unassembled WGS sequence"/>
</dbReference>
<dbReference type="EMBL" id="SNXZ01000002">
    <property type="protein sequence ID" value="TDQ00181.1"/>
    <property type="molecule type" value="Genomic_DNA"/>
</dbReference>
<feature type="transmembrane region" description="Helical" evidence="1">
    <location>
        <begin position="147"/>
        <end position="167"/>
    </location>
</feature>
<protein>
    <recommendedName>
        <fullName evidence="4">Intracellular septation protein A</fullName>
    </recommendedName>
</protein>
<keyword evidence="1" id="KW-0472">Membrane</keyword>
<dbReference type="AlphaFoldDB" id="A0A4V3CZL4"/>
<reference evidence="2 3" key="1">
    <citation type="submission" date="2019-03" db="EMBL/GenBank/DDBJ databases">
        <title>Genomic Encyclopedia of Type Strains, Phase IV (KMG-IV): sequencing the most valuable type-strain genomes for metagenomic binning, comparative biology and taxonomic classification.</title>
        <authorList>
            <person name="Goeker M."/>
        </authorList>
    </citation>
    <scope>NUCLEOTIDE SEQUENCE [LARGE SCALE GENOMIC DNA]</scope>
    <source>
        <strain evidence="2 3">DSM 45361</strain>
    </source>
</reference>
<dbReference type="NCBIfam" id="NF041646">
    <property type="entry name" value="VC0807_fam"/>
    <property type="match status" value="1"/>
</dbReference>
<dbReference type="RefSeq" id="WP_133848930.1">
    <property type="nucleotide sequence ID" value="NZ_SNXZ01000002.1"/>
</dbReference>
<comment type="caution">
    <text evidence="2">The sequence shown here is derived from an EMBL/GenBank/DDBJ whole genome shotgun (WGS) entry which is preliminary data.</text>
</comment>
<feature type="transmembrane region" description="Helical" evidence="1">
    <location>
        <begin position="61"/>
        <end position="78"/>
    </location>
</feature>
<evidence type="ECO:0008006" key="4">
    <source>
        <dbReference type="Google" id="ProtNLM"/>
    </source>
</evidence>
<feature type="transmembrane region" description="Helical" evidence="1">
    <location>
        <begin position="179"/>
        <end position="198"/>
    </location>
</feature>
<evidence type="ECO:0000256" key="1">
    <source>
        <dbReference type="SAM" id="Phobius"/>
    </source>
</evidence>
<sequence length="216" mass="23929">MNDRVKALLPFLLDLIIPIGGYFLLHTVFGLSAFWALTIGGLATMVNAIVNTVRRGRLDSFGLLVVFEVALSVVLLFVSRDPRVLLLKPAFYVAVGGLWALGTLRLAKPLAYESGKPFATKGDPTLVAAYERAFDQSPRFRSALRSVTAVWGVAFLLDAVLRVVIVYRFTPDQINDSLVLSQVPLLALLVLAIVFTRLRMRSVRPELLRHREHVSS</sequence>
<dbReference type="OrthoDB" id="3781030at2"/>
<evidence type="ECO:0000313" key="3">
    <source>
        <dbReference type="Proteomes" id="UP000295444"/>
    </source>
</evidence>
<feature type="transmembrane region" description="Helical" evidence="1">
    <location>
        <begin position="7"/>
        <end position="25"/>
    </location>
</feature>
<accession>A0A4V3CZL4</accession>